<reference evidence="10 11" key="1">
    <citation type="submission" date="2016-10" db="EMBL/GenBank/DDBJ databases">
        <title>Genome sequencing of Aspergillus oryzae BCC7051.</title>
        <authorList>
            <person name="Thammarongtham C."/>
            <person name="Vorapreeda T."/>
            <person name="Nookaew I."/>
            <person name="Srisuk T."/>
            <person name="Land M."/>
            <person name="Jeennor S."/>
            <person name="Laoteng K."/>
        </authorList>
    </citation>
    <scope>NUCLEOTIDE SEQUENCE [LARGE SCALE GENOMIC DNA]</scope>
    <source>
        <strain evidence="10 11">BCC7051</strain>
    </source>
</reference>
<keyword evidence="4" id="KW-0833">Ubl conjugation pathway</keyword>
<dbReference type="GO" id="GO:0006508">
    <property type="term" value="P:proteolysis"/>
    <property type="evidence" value="ECO:0007669"/>
    <property type="project" value="UniProtKB-KW"/>
</dbReference>
<name>A0A1S9DWR7_ASPOZ</name>
<proteinExistence type="predicted"/>
<dbReference type="PANTHER" id="PTHR13367">
    <property type="entry name" value="UBIQUITIN THIOESTERASE"/>
    <property type="match status" value="1"/>
</dbReference>
<evidence type="ECO:0000313" key="10">
    <source>
        <dbReference type="EMBL" id="OOO13440.1"/>
    </source>
</evidence>
<comment type="catalytic activity">
    <reaction evidence="1">
        <text>Thiol-dependent hydrolysis of ester, thioester, amide, peptide and isopeptide bonds formed by the C-terminal Gly of ubiquitin (a 76-residue protein attached to proteins as an intracellular targeting signal).</text>
        <dbReference type="EC" id="3.4.19.12"/>
    </reaction>
</comment>
<feature type="domain" description="DUF3645" evidence="9">
    <location>
        <begin position="245"/>
        <end position="277"/>
    </location>
</feature>
<accession>A0A1S9DWR7</accession>
<dbReference type="EMBL" id="MKZY01000002">
    <property type="protein sequence ID" value="OOO13440.1"/>
    <property type="molecule type" value="Genomic_DNA"/>
</dbReference>
<dbReference type="Proteomes" id="UP000190312">
    <property type="component" value="Unassembled WGS sequence"/>
</dbReference>
<evidence type="ECO:0000259" key="9">
    <source>
        <dbReference type="Pfam" id="PF12359"/>
    </source>
</evidence>
<keyword evidence="7" id="KW-0472">Membrane</keyword>
<feature type="domain" description="DUF3638" evidence="8">
    <location>
        <begin position="93"/>
        <end position="145"/>
    </location>
</feature>
<dbReference type="eggNOG" id="ENOG502QUFK">
    <property type="taxonomic scope" value="Eukaryota"/>
</dbReference>
<evidence type="ECO:0000256" key="7">
    <source>
        <dbReference type="SAM" id="Phobius"/>
    </source>
</evidence>
<evidence type="ECO:0000313" key="11">
    <source>
        <dbReference type="Proteomes" id="UP000190312"/>
    </source>
</evidence>
<feature type="domain" description="DUF3638" evidence="8">
    <location>
        <begin position="1"/>
        <end position="90"/>
    </location>
</feature>
<dbReference type="EC" id="3.4.19.12" evidence="2"/>
<dbReference type="AlphaFoldDB" id="A0A1S9DWR7"/>
<dbReference type="InterPro" id="IPR022099">
    <property type="entry name" value="DUF3638"/>
</dbReference>
<feature type="transmembrane region" description="Helical" evidence="7">
    <location>
        <begin position="213"/>
        <end position="232"/>
    </location>
</feature>
<keyword evidence="5" id="KW-0378">Hydrolase</keyword>
<evidence type="ECO:0000256" key="6">
    <source>
        <dbReference type="ARBA" id="ARBA00022807"/>
    </source>
</evidence>
<keyword evidence="3" id="KW-0645">Protease</keyword>
<evidence type="ECO:0000259" key="8">
    <source>
        <dbReference type="Pfam" id="PF12340"/>
    </source>
</evidence>
<organism evidence="10 11">
    <name type="scientific">Aspergillus oryzae</name>
    <name type="common">Yellow koji mold</name>
    <dbReference type="NCBI Taxonomy" id="5062"/>
    <lineage>
        <taxon>Eukaryota</taxon>
        <taxon>Fungi</taxon>
        <taxon>Dikarya</taxon>
        <taxon>Ascomycota</taxon>
        <taxon>Pezizomycotina</taxon>
        <taxon>Eurotiomycetes</taxon>
        <taxon>Eurotiomycetidae</taxon>
        <taxon>Eurotiales</taxon>
        <taxon>Aspergillaceae</taxon>
        <taxon>Aspergillus</taxon>
        <taxon>Aspergillus subgen. Circumdati</taxon>
    </lineage>
</organism>
<evidence type="ECO:0000256" key="1">
    <source>
        <dbReference type="ARBA" id="ARBA00000707"/>
    </source>
</evidence>
<dbReference type="InterPro" id="IPR022105">
    <property type="entry name" value="DUF3645"/>
</dbReference>
<keyword evidence="7" id="KW-0812">Transmembrane</keyword>
<evidence type="ECO:0000256" key="4">
    <source>
        <dbReference type="ARBA" id="ARBA00022786"/>
    </source>
</evidence>
<protein>
    <recommendedName>
        <fullName evidence="2">ubiquitinyl hydrolase 1</fullName>
        <ecNumber evidence="2">3.4.19.12</ecNumber>
    </recommendedName>
</protein>
<keyword evidence="7" id="KW-1133">Transmembrane helix</keyword>
<dbReference type="PANTHER" id="PTHR13367:SF34">
    <property type="match status" value="1"/>
</dbReference>
<gene>
    <name evidence="10" type="ORF">OAory_01011890</name>
</gene>
<dbReference type="InterPro" id="IPR051346">
    <property type="entry name" value="OTU_Deubiquitinase"/>
</dbReference>
<evidence type="ECO:0000256" key="3">
    <source>
        <dbReference type="ARBA" id="ARBA00022670"/>
    </source>
</evidence>
<evidence type="ECO:0000256" key="5">
    <source>
        <dbReference type="ARBA" id="ARBA00022801"/>
    </source>
</evidence>
<dbReference type="VEuPathDB" id="FungiDB:AO090005000230"/>
<dbReference type="GO" id="GO:0004843">
    <property type="term" value="F:cysteine-type deubiquitinase activity"/>
    <property type="evidence" value="ECO:0007669"/>
    <property type="project" value="UniProtKB-EC"/>
</dbReference>
<sequence>MVVSSLADSSRLVRVIVAKAQAKQMFQKLVSKLGGMIGRRIYHLPFSRALKLGSMQAKEIMLICHECMTNGGVLLVQPEQTLSLKLMASSASTPRDVVDDGDEKPTAKFELVYTIGDQQPVQLSPKRWLIAHEVLDLIRRYTEDVKTEFPQLVEVGASQEGSFRHIRIFGANAQRGLIDYVAAHICETGQPMTISKKLKKDLGGFWGPGTRDVLFLLRGLFAGGILVFAFGLKRWRVNYGLTSTREPSTKLAVPYRAKDSPTARSEYSHPDAVIVLTCLSWYYGGLSNEDLFSAFSHLLKTDQVDMEYQLWVKDAYQLPTKFQQLVSINLDLQPTYTRHIIFTITVEGGAGAY</sequence>
<comment type="caution">
    <text evidence="10">The sequence shown here is derived from an EMBL/GenBank/DDBJ whole genome shotgun (WGS) entry which is preliminary data.</text>
</comment>
<dbReference type="Pfam" id="PF12340">
    <property type="entry name" value="DUF3638"/>
    <property type="match status" value="2"/>
</dbReference>
<dbReference type="OrthoDB" id="3182339at2759"/>
<keyword evidence="6" id="KW-0788">Thiol protease</keyword>
<evidence type="ECO:0000256" key="2">
    <source>
        <dbReference type="ARBA" id="ARBA00012759"/>
    </source>
</evidence>
<dbReference type="Pfam" id="PF12359">
    <property type="entry name" value="DUF3645"/>
    <property type="match status" value="1"/>
</dbReference>